<evidence type="ECO:0000313" key="1">
    <source>
        <dbReference type="EMBL" id="OJA15901.1"/>
    </source>
</evidence>
<feature type="non-terminal residue" evidence="1">
    <location>
        <position position="66"/>
    </location>
</feature>
<organism evidence="1 2">
    <name type="scientific">Rhizopogon vesiculosus</name>
    <dbReference type="NCBI Taxonomy" id="180088"/>
    <lineage>
        <taxon>Eukaryota</taxon>
        <taxon>Fungi</taxon>
        <taxon>Dikarya</taxon>
        <taxon>Basidiomycota</taxon>
        <taxon>Agaricomycotina</taxon>
        <taxon>Agaricomycetes</taxon>
        <taxon>Agaricomycetidae</taxon>
        <taxon>Boletales</taxon>
        <taxon>Suillineae</taxon>
        <taxon>Rhizopogonaceae</taxon>
        <taxon>Rhizopogon</taxon>
    </lineage>
</organism>
<name>A0A1J8Q4C7_9AGAM</name>
<protein>
    <submittedName>
        <fullName evidence="1">Uncharacterized protein</fullName>
    </submittedName>
</protein>
<sequence length="66" mass="7739">MESNCRRDGFCTIPVRQGSDSCRHRSQVFHFKSVGGYFVCGRGTYVEVDCWNSIWRWFRYGIPLPS</sequence>
<dbReference type="AlphaFoldDB" id="A0A1J8Q4C7"/>
<proteinExistence type="predicted"/>
<keyword evidence="2" id="KW-1185">Reference proteome</keyword>
<gene>
    <name evidence="1" type="ORF">AZE42_09068</name>
</gene>
<accession>A0A1J8Q4C7</accession>
<dbReference type="EMBL" id="LVVM01002807">
    <property type="protein sequence ID" value="OJA15901.1"/>
    <property type="molecule type" value="Genomic_DNA"/>
</dbReference>
<evidence type="ECO:0000313" key="2">
    <source>
        <dbReference type="Proteomes" id="UP000183567"/>
    </source>
</evidence>
<reference evidence="1 2" key="1">
    <citation type="submission" date="2016-03" db="EMBL/GenBank/DDBJ databases">
        <title>Comparative genomics of the ectomycorrhizal sister species Rhizopogon vinicolor and Rhizopogon vesiculosus (Basidiomycota: Boletales) reveals a divergence of the mating type B locus.</title>
        <authorList>
            <person name="Mujic A.B."/>
            <person name="Kuo A."/>
            <person name="Tritt A."/>
            <person name="Lipzen A."/>
            <person name="Chen C."/>
            <person name="Johnson J."/>
            <person name="Sharma A."/>
            <person name="Barry K."/>
            <person name="Grigoriev I.V."/>
            <person name="Spatafora J.W."/>
        </authorList>
    </citation>
    <scope>NUCLEOTIDE SEQUENCE [LARGE SCALE GENOMIC DNA]</scope>
    <source>
        <strain evidence="1 2">AM-OR11-056</strain>
    </source>
</reference>
<dbReference type="Proteomes" id="UP000183567">
    <property type="component" value="Unassembled WGS sequence"/>
</dbReference>
<comment type="caution">
    <text evidence="1">The sequence shown here is derived from an EMBL/GenBank/DDBJ whole genome shotgun (WGS) entry which is preliminary data.</text>
</comment>